<evidence type="ECO:0000313" key="1">
    <source>
        <dbReference type="EMBL" id="SVD27186.1"/>
    </source>
</evidence>
<accession>A0A382TYP9</accession>
<sequence>GYMNEEDLYDSDKKDFIDFTMSLDKIRNESFGEVFPELKDYYEKV</sequence>
<dbReference type="AlphaFoldDB" id="A0A382TYP9"/>
<reference evidence="1" key="1">
    <citation type="submission" date="2018-05" db="EMBL/GenBank/DDBJ databases">
        <authorList>
            <person name="Lanie J.A."/>
            <person name="Ng W.-L."/>
            <person name="Kazmierczak K.M."/>
            <person name="Andrzejewski T.M."/>
            <person name="Davidsen T.M."/>
            <person name="Wayne K.J."/>
            <person name="Tettelin H."/>
            <person name="Glass J.I."/>
            <person name="Rusch D."/>
            <person name="Podicherti R."/>
            <person name="Tsui H.-C.T."/>
            <person name="Winkler M.E."/>
        </authorList>
    </citation>
    <scope>NUCLEOTIDE SEQUENCE</scope>
</reference>
<gene>
    <name evidence="1" type="ORF">METZ01_LOCUS380040</name>
</gene>
<dbReference type="EMBL" id="UINC01140190">
    <property type="protein sequence ID" value="SVD27186.1"/>
    <property type="molecule type" value="Genomic_DNA"/>
</dbReference>
<feature type="non-terminal residue" evidence="1">
    <location>
        <position position="1"/>
    </location>
</feature>
<name>A0A382TYP9_9ZZZZ</name>
<proteinExistence type="predicted"/>
<organism evidence="1">
    <name type="scientific">marine metagenome</name>
    <dbReference type="NCBI Taxonomy" id="408172"/>
    <lineage>
        <taxon>unclassified sequences</taxon>
        <taxon>metagenomes</taxon>
        <taxon>ecological metagenomes</taxon>
    </lineage>
</organism>
<protein>
    <submittedName>
        <fullName evidence="1">Uncharacterized protein</fullName>
    </submittedName>
</protein>